<dbReference type="EMBL" id="KU728633">
    <property type="protein sequence ID" value="AMQ67007.1"/>
    <property type="molecule type" value="Genomic_DNA"/>
</dbReference>
<dbReference type="GeneID" id="29125793"/>
<organism evidence="1 2">
    <name type="scientific">Mycobacterium phage Bipper</name>
    <dbReference type="NCBI Taxonomy" id="1805457"/>
    <lineage>
        <taxon>Viruses</taxon>
        <taxon>Duplodnaviria</taxon>
        <taxon>Heunggongvirae</taxon>
        <taxon>Uroviricota</taxon>
        <taxon>Caudoviricetes</taxon>
        <taxon>Bippervirus</taxon>
        <taxon>Bippervirus bipper</taxon>
    </lineage>
</organism>
<evidence type="ECO:0000313" key="1">
    <source>
        <dbReference type="EMBL" id="AMQ67007.1"/>
    </source>
</evidence>
<dbReference type="RefSeq" id="YP_009303219.1">
    <property type="nucleotide sequence ID" value="NC_031253.1"/>
</dbReference>
<sequence>MSADDQPQGAPVFMVGGNEFHLLGYATEEGFGRAVVADEDKVIAPYQPPCDEVVVVCDDCPTTRDEKYGADVKAEWVFPKADDAWEKAEAFAKRHNSLQNHKVSVLGRTTLAFKLNPGAGDGYANWDYMLGQGDAGADR</sequence>
<proteinExistence type="predicted"/>
<keyword evidence="2" id="KW-1185">Reference proteome</keyword>
<evidence type="ECO:0000313" key="2">
    <source>
        <dbReference type="Proteomes" id="UP000201826"/>
    </source>
</evidence>
<reference evidence="2" key="1">
    <citation type="submission" date="2016-02" db="EMBL/GenBank/DDBJ databases">
        <authorList>
            <person name="Isern S."/>
            <person name="Barcellona C.M."/>
            <person name="Dozier K.D."/>
            <person name="Faust J.M."/>
            <person name="Fedrick A.J."/>
            <person name="Gagliardi L.E."/>
            <person name="Gatt S.M."/>
            <person name="Gleason P.S."/>
            <person name="Gomez E.A."/>
            <person name="Hoffman A.M."/>
            <person name="Jenkins M."/>
            <person name="Jones M.J."/>
            <person name="Lang J.F."/>
            <person name="Lequay S.M."/>
            <person name="Mars P.J."/>
            <person name="Mtchedlidze N."/>
            <person name="Osking Z.B."/>
            <person name="Paul L.M."/>
            <person name="Pica A.N."/>
            <person name="Robison M.D."/>
            <person name="Rodriguez D."/>
            <person name="Rosales K.A."/>
            <person name="Saravis L.E."/>
            <person name="Sisson B.M."/>
            <person name="Tan A.L."/>
            <person name="Voltaire R."/>
            <person name="Michael S.F."/>
            <person name="Warner M.H."/>
            <person name="Bradley K.W."/>
            <person name="Asai D.J."/>
            <person name="Bowman C.A."/>
            <person name="Russell D.A."/>
            <person name="Pope W.H."/>
            <person name="Jacobs-Sera D."/>
            <person name="Hendrix R.W."/>
            <person name="Hatfull G.F."/>
        </authorList>
    </citation>
    <scope>NUCLEOTIDE SEQUENCE [LARGE SCALE GENOMIC DNA]</scope>
</reference>
<accession>A0A142F2K0</accession>
<protein>
    <submittedName>
        <fullName evidence="1">Uncharacterized protein</fullName>
    </submittedName>
</protein>
<dbReference type="Proteomes" id="UP000201826">
    <property type="component" value="Segment"/>
</dbReference>
<dbReference type="KEGG" id="vg:29125793"/>
<gene>
    <name evidence="1" type="primary">72</name>
    <name evidence="1" type="ORF">SEA_BIPPER_72</name>
</gene>
<name>A0A142F2K0_9CAUD</name>